<dbReference type="EMBL" id="BK014897">
    <property type="protein sequence ID" value="DAD81202.1"/>
    <property type="molecule type" value="Genomic_DNA"/>
</dbReference>
<reference evidence="1" key="1">
    <citation type="journal article" date="2021" name="Proc. Natl. Acad. Sci. U.S.A.">
        <title>A Catalog of Tens of Thousands of Viruses from Human Metagenomes Reveals Hidden Associations with Chronic Diseases.</title>
        <authorList>
            <person name="Tisza M.J."/>
            <person name="Buck C.B."/>
        </authorList>
    </citation>
    <scope>NUCLEOTIDE SEQUENCE</scope>
    <source>
        <strain evidence="1">CtrsQ3</strain>
    </source>
</reference>
<protein>
    <submittedName>
        <fullName evidence="1">Uncharacterized protein</fullName>
    </submittedName>
</protein>
<organism evidence="1">
    <name type="scientific">Phage sp. ctrsQ3</name>
    <dbReference type="NCBI Taxonomy" id="2826752"/>
    <lineage>
        <taxon>Viruses</taxon>
    </lineage>
</organism>
<sequence>MSIFDQYPEVDSNGQRFRWMGEACKEYMPMVHTTFGTVPMGTKSPTHSYEPAPRRKSCPFSTAIDPVCRGGDCAFMSGDRCRPGTAQTGKRCPISGGMACGDNCMMYDNGSCTLFATERTTK</sequence>
<accession>A0A8S5MG37</accession>
<evidence type="ECO:0000313" key="1">
    <source>
        <dbReference type="EMBL" id="DAD81202.1"/>
    </source>
</evidence>
<name>A0A8S5MG37_9VIRU</name>
<proteinExistence type="predicted"/>